<dbReference type="InterPro" id="IPR006200">
    <property type="entry name" value="LexA"/>
</dbReference>
<comment type="catalytic activity">
    <reaction evidence="12">
        <text>Hydrolysis of Ala-|-Gly bond in repressor LexA.</text>
        <dbReference type="EC" id="3.4.21.88"/>
    </reaction>
</comment>
<keyword evidence="3 12" id="KW-0235">DNA replication</keyword>
<dbReference type="CDD" id="cd06529">
    <property type="entry name" value="S24_LexA-like"/>
    <property type="match status" value="1"/>
</dbReference>
<keyword evidence="2 12" id="KW-0678">Repressor</keyword>
<dbReference type="Proteomes" id="UP000291562">
    <property type="component" value="Chromosome"/>
</dbReference>
<accession>A0A411HJK5</accession>
<dbReference type="Gene3D" id="1.10.10.10">
    <property type="entry name" value="Winged helix-like DNA-binding domain superfamily/Winged helix DNA-binding domain"/>
    <property type="match status" value="1"/>
</dbReference>
<evidence type="ECO:0000256" key="13">
    <source>
        <dbReference type="RuleBase" id="RU003991"/>
    </source>
</evidence>
<dbReference type="InterPro" id="IPR036286">
    <property type="entry name" value="LexA/Signal_pep-like_sf"/>
</dbReference>
<evidence type="ECO:0000256" key="10">
    <source>
        <dbReference type="ARBA" id="ARBA00023204"/>
    </source>
</evidence>
<feature type="domain" description="LexA repressor DNA-binding" evidence="15">
    <location>
        <begin position="1"/>
        <end position="64"/>
    </location>
</feature>
<keyword evidence="4 12" id="KW-0227">DNA damage</keyword>
<keyword evidence="11 12" id="KW-0742">SOS response</keyword>
<dbReference type="Pfam" id="PF00717">
    <property type="entry name" value="Peptidase_S24"/>
    <property type="match status" value="1"/>
</dbReference>
<keyword evidence="8 12" id="KW-0238">DNA-binding</keyword>
<dbReference type="OrthoDB" id="9802364at2"/>
<name>A0A411HJK5_9GAMM</name>
<evidence type="ECO:0000256" key="8">
    <source>
        <dbReference type="ARBA" id="ARBA00023125"/>
    </source>
</evidence>
<feature type="active site" description="For autocatalytic cleavage activity" evidence="12">
    <location>
        <position position="160"/>
    </location>
</feature>
<feature type="domain" description="Peptidase S24/S26A/S26B/S26C" evidence="14">
    <location>
        <begin position="81"/>
        <end position="195"/>
    </location>
</feature>
<dbReference type="GO" id="GO:0006508">
    <property type="term" value="P:proteolysis"/>
    <property type="evidence" value="ECO:0007669"/>
    <property type="project" value="InterPro"/>
</dbReference>
<evidence type="ECO:0000259" key="15">
    <source>
        <dbReference type="Pfam" id="PF01726"/>
    </source>
</evidence>
<dbReference type="InterPro" id="IPR006199">
    <property type="entry name" value="LexA_DNA-bd_dom"/>
</dbReference>
<evidence type="ECO:0000256" key="6">
    <source>
        <dbReference type="ARBA" id="ARBA00022813"/>
    </source>
</evidence>
<dbReference type="InterPro" id="IPR036388">
    <property type="entry name" value="WH-like_DNA-bd_sf"/>
</dbReference>
<proteinExistence type="inferred from homology"/>
<dbReference type="HAMAP" id="MF_00015">
    <property type="entry name" value="LexA"/>
    <property type="match status" value="1"/>
</dbReference>
<dbReference type="FunFam" id="2.10.109.10:FF:000001">
    <property type="entry name" value="LexA repressor"/>
    <property type="match status" value="1"/>
</dbReference>
<dbReference type="KEGG" id="xbc:ELE36_10060"/>
<dbReference type="InterPro" id="IPR039418">
    <property type="entry name" value="LexA-like"/>
</dbReference>
<dbReference type="AlphaFoldDB" id="A0A411HJK5"/>
<evidence type="ECO:0000313" key="17">
    <source>
        <dbReference type="Proteomes" id="UP000291562"/>
    </source>
</evidence>
<dbReference type="SUPFAM" id="SSF46785">
    <property type="entry name" value="Winged helix' DNA-binding domain"/>
    <property type="match status" value="1"/>
</dbReference>
<keyword evidence="10 12" id="KW-0234">DNA repair</keyword>
<comment type="caution">
    <text evidence="12">Lacks conserved residue(s) required for the propagation of feature annotation.</text>
</comment>
<dbReference type="RefSeq" id="WP_129832944.1">
    <property type="nucleotide sequence ID" value="NZ_CP035704.1"/>
</dbReference>
<evidence type="ECO:0000256" key="12">
    <source>
        <dbReference type="HAMAP-Rule" id="MF_00015"/>
    </source>
</evidence>
<dbReference type="PANTHER" id="PTHR33516:SF2">
    <property type="entry name" value="LEXA REPRESSOR-RELATED"/>
    <property type="match status" value="1"/>
</dbReference>
<evidence type="ECO:0000256" key="11">
    <source>
        <dbReference type="ARBA" id="ARBA00023236"/>
    </source>
</evidence>
<keyword evidence="6 12" id="KW-0068">Autocatalytic cleavage</keyword>
<dbReference type="GO" id="GO:0004252">
    <property type="term" value="F:serine-type endopeptidase activity"/>
    <property type="evidence" value="ECO:0007669"/>
    <property type="project" value="UniProtKB-UniRule"/>
</dbReference>
<keyword evidence="9 12" id="KW-0804">Transcription</keyword>
<evidence type="ECO:0000256" key="5">
    <source>
        <dbReference type="ARBA" id="ARBA00022801"/>
    </source>
</evidence>
<evidence type="ECO:0000256" key="9">
    <source>
        <dbReference type="ARBA" id="ARBA00023163"/>
    </source>
</evidence>
<dbReference type="GO" id="GO:0006281">
    <property type="term" value="P:DNA repair"/>
    <property type="evidence" value="ECO:0007669"/>
    <property type="project" value="UniProtKB-UniRule"/>
</dbReference>
<evidence type="ECO:0000256" key="4">
    <source>
        <dbReference type="ARBA" id="ARBA00022763"/>
    </source>
</evidence>
<dbReference type="GO" id="GO:0006260">
    <property type="term" value="P:DNA replication"/>
    <property type="evidence" value="ECO:0007669"/>
    <property type="project" value="UniProtKB-UniRule"/>
</dbReference>
<dbReference type="PANTHER" id="PTHR33516">
    <property type="entry name" value="LEXA REPRESSOR"/>
    <property type="match status" value="1"/>
</dbReference>
<evidence type="ECO:0000313" key="16">
    <source>
        <dbReference type="EMBL" id="QBB70678.1"/>
    </source>
</evidence>
<reference evidence="16 17" key="1">
    <citation type="submission" date="2019-01" db="EMBL/GenBank/DDBJ databases">
        <title>Pseudolysobacter antarctica gen. nov., sp. nov., isolated from Fildes Peninsula, Antarctica.</title>
        <authorList>
            <person name="Wei Z."/>
            <person name="Peng F."/>
        </authorList>
    </citation>
    <scope>NUCLEOTIDE SEQUENCE [LARGE SCALE GENOMIC DNA]</scope>
    <source>
        <strain evidence="16 17">AQ6-296</strain>
    </source>
</reference>
<evidence type="ECO:0000259" key="14">
    <source>
        <dbReference type="Pfam" id="PF00717"/>
    </source>
</evidence>
<dbReference type="InterPro" id="IPR050077">
    <property type="entry name" value="LexA_repressor"/>
</dbReference>
<dbReference type="InterPro" id="IPR006197">
    <property type="entry name" value="Peptidase_S24_LexA"/>
</dbReference>
<dbReference type="GO" id="GO:0000976">
    <property type="term" value="F:transcription cis-regulatory region binding"/>
    <property type="evidence" value="ECO:0007669"/>
    <property type="project" value="UniProtKB-ARBA"/>
</dbReference>
<dbReference type="EMBL" id="CP035704">
    <property type="protein sequence ID" value="QBB70678.1"/>
    <property type="molecule type" value="Genomic_DNA"/>
</dbReference>
<feature type="active site" description="For autocatalytic cleavage activity" evidence="12">
    <location>
        <position position="123"/>
    </location>
</feature>
<dbReference type="GO" id="GO:0009432">
    <property type="term" value="P:SOS response"/>
    <property type="evidence" value="ECO:0007669"/>
    <property type="project" value="UniProtKB-UniRule"/>
</dbReference>
<dbReference type="NCBIfam" id="TIGR00498">
    <property type="entry name" value="lexA"/>
    <property type="match status" value="1"/>
</dbReference>
<feature type="site" description="Cleavage; by autolysis" evidence="12">
    <location>
        <begin position="88"/>
        <end position="89"/>
    </location>
</feature>
<keyword evidence="7 12" id="KW-0805">Transcription regulation</keyword>
<sequence length="203" mass="22749">MDLLTNRQQAILDFISESARMNGLLPSQAEIARAFDIQLSAVQDHLHALERKGAIERHAGKARGIRLVDAVVTNTSTLELPLVGRVAAGQPILSEAHIERQFTVDRYMFRPRPHYLLRVEGESMRDIGILHGDLIAVHRSPDATNGQIVVARIDGEITVKRFRRIRQRILLLPENPAFAPIEVDPRTDDFAIEGLYVGSIRIP</sequence>
<comment type="similarity">
    <text evidence="1 12 13">Belongs to the peptidase S24 family.</text>
</comment>
<dbReference type="GO" id="GO:0032993">
    <property type="term" value="C:protein-DNA complex"/>
    <property type="evidence" value="ECO:0007669"/>
    <property type="project" value="UniProtKB-ARBA"/>
</dbReference>
<dbReference type="EC" id="3.4.21.88" evidence="12"/>
<organism evidence="16 17">
    <name type="scientific">Pseudolysobacter antarcticus</name>
    <dbReference type="NCBI Taxonomy" id="2511995"/>
    <lineage>
        <taxon>Bacteria</taxon>
        <taxon>Pseudomonadati</taxon>
        <taxon>Pseudomonadota</taxon>
        <taxon>Gammaproteobacteria</taxon>
        <taxon>Lysobacterales</taxon>
        <taxon>Rhodanobacteraceae</taxon>
        <taxon>Pseudolysobacter</taxon>
    </lineage>
</organism>
<keyword evidence="17" id="KW-1185">Reference proteome</keyword>
<evidence type="ECO:0000256" key="1">
    <source>
        <dbReference type="ARBA" id="ARBA00007484"/>
    </source>
</evidence>
<protein>
    <recommendedName>
        <fullName evidence="12">LexA repressor</fullName>
        <ecNumber evidence="12">3.4.21.88</ecNumber>
    </recommendedName>
</protein>
<evidence type="ECO:0000256" key="3">
    <source>
        <dbReference type="ARBA" id="ARBA00022705"/>
    </source>
</evidence>
<evidence type="ECO:0000256" key="7">
    <source>
        <dbReference type="ARBA" id="ARBA00023015"/>
    </source>
</evidence>
<dbReference type="Pfam" id="PF01726">
    <property type="entry name" value="LexA_DNA_bind"/>
    <property type="match status" value="1"/>
</dbReference>
<dbReference type="InterPro" id="IPR036390">
    <property type="entry name" value="WH_DNA-bd_sf"/>
</dbReference>
<comment type="function">
    <text evidence="12">Represses a number of genes involved in the response to DNA damage (SOS response), including recA and lexA. In the presence of single-stranded DNA, RecA interacts with LexA causing an autocatalytic cleavage which disrupts the DNA-binding part of LexA, leading to derepression of the SOS regulon and eventually DNA repair.</text>
</comment>
<keyword evidence="5 12" id="KW-0378">Hydrolase</keyword>
<dbReference type="Gene3D" id="2.10.109.10">
    <property type="entry name" value="Umud Fragment, subunit A"/>
    <property type="match status" value="1"/>
</dbReference>
<comment type="subunit">
    <text evidence="12">Homodimer.</text>
</comment>
<dbReference type="InterPro" id="IPR015927">
    <property type="entry name" value="Peptidase_S24_S26A/B/C"/>
</dbReference>
<evidence type="ECO:0000256" key="2">
    <source>
        <dbReference type="ARBA" id="ARBA00022491"/>
    </source>
</evidence>
<gene>
    <name evidence="12 16" type="primary">lexA</name>
    <name evidence="16" type="ORF">ELE36_10060</name>
</gene>
<dbReference type="GO" id="GO:0001217">
    <property type="term" value="F:DNA-binding transcription repressor activity"/>
    <property type="evidence" value="ECO:0007669"/>
    <property type="project" value="UniProtKB-ARBA"/>
</dbReference>
<dbReference type="SUPFAM" id="SSF51306">
    <property type="entry name" value="LexA/Signal peptidase"/>
    <property type="match status" value="1"/>
</dbReference>
<dbReference type="PRINTS" id="PR00726">
    <property type="entry name" value="LEXASERPTASE"/>
</dbReference>